<protein>
    <submittedName>
        <fullName evidence="1">Uncharacterized protein</fullName>
    </submittedName>
</protein>
<organism evidence="1 2">
    <name type="scientific">Penicillium oxalicum (strain 114-2 / CGMCC 5302)</name>
    <name type="common">Penicillium decumbens</name>
    <dbReference type="NCBI Taxonomy" id="933388"/>
    <lineage>
        <taxon>Eukaryota</taxon>
        <taxon>Fungi</taxon>
        <taxon>Dikarya</taxon>
        <taxon>Ascomycota</taxon>
        <taxon>Pezizomycotina</taxon>
        <taxon>Eurotiomycetes</taxon>
        <taxon>Eurotiomycetidae</taxon>
        <taxon>Eurotiales</taxon>
        <taxon>Aspergillaceae</taxon>
        <taxon>Penicillium</taxon>
    </lineage>
</organism>
<dbReference type="HOGENOM" id="CLU_3087964_0_0_1"/>
<reference evidence="1 2" key="1">
    <citation type="journal article" date="2013" name="PLoS ONE">
        <title>Genomic and secretomic analyses reveal unique features of the lignocellulolytic enzyme system of Penicillium decumbens.</title>
        <authorList>
            <person name="Liu G."/>
            <person name="Zhang L."/>
            <person name="Wei X."/>
            <person name="Zou G."/>
            <person name="Qin Y."/>
            <person name="Ma L."/>
            <person name="Li J."/>
            <person name="Zheng H."/>
            <person name="Wang S."/>
            <person name="Wang C."/>
            <person name="Xun L."/>
            <person name="Zhao G.-P."/>
            <person name="Zhou Z."/>
            <person name="Qu Y."/>
        </authorList>
    </citation>
    <scope>NUCLEOTIDE SEQUENCE [LARGE SCALE GENOMIC DNA]</scope>
    <source>
        <strain evidence="2">114-2 / CGMCC 5302</strain>
    </source>
</reference>
<dbReference type="EMBL" id="KB644414">
    <property type="protein sequence ID" value="EPS32206.1"/>
    <property type="molecule type" value="Genomic_DNA"/>
</dbReference>
<accession>S7ZTV1</accession>
<sequence>MFRLDQTINMGHMDETLQLKIISATVLKSMNKVIAVKLDEALQFARTYRLHF</sequence>
<gene>
    <name evidence="1" type="ORF">PDE_07166</name>
</gene>
<proteinExistence type="predicted"/>
<dbReference type="AlphaFoldDB" id="S7ZTV1"/>
<dbReference type="Proteomes" id="UP000019376">
    <property type="component" value="Unassembled WGS sequence"/>
</dbReference>
<keyword evidence="2" id="KW-1185">Reference proteome</keyword>
<name>S7ZTV1_PENO1</name>
<evidence type="ECO:0000313" key="1">
    <source>
        <dbReference type="EMBL" id="EPS32206.1"/>
    </source>
</evidence>
<evidence type="ECO:0000313" key="2">
    <source>
        <dbReference type="Proteomes" id="UP000019376"/>
    </source>
</evidence>